<evidence type="ECO:0000256" key="3">
    <source>
        <dbReference type="SAM" id="SignalP"/>
    </source>
</evidence>
<gene>
    <name evidence="4" type="ORF">DMH04_37525</name>
</gene>
<organism evidence="4 5">
    <name type="scientific">Kibdelosporangium aridum</name>
    <dbReference type="NCBI Taxonomy" id="2030"/>
    <lineage>
        <taxon>Bacteria</taxon>
        <taxon>Bacillati</taxon>
        <taxon>Actinomycetota</taxon>
        <taxon>Actinomycetes</taxon>
        <taxon>Pseudonocardiales</taxon>
        <taxon>Pseudonocardiaceae</taxon>
        <taxon>Kibdelosporangium</taxon>
    </lineage>
</organism>
<evidence type="ECO:0000256" key="1">
    <source>
        <dbReference type="SAM" id="MobiDB-lite"/>
    </source>
</evidence>
<name>A0A428YYS0_KIBAR</name>
<accession>A0A428YYS0</accession>
<feature type="chain" id="PRO_5019031858" description="Esterase-like activity of phytase family protein" evidence="3">
    <location>
        <begin position="29"/>
        <end position="348"/>
    </location>
</feature>
<evidence type="ECO:0000313" key="4">
    <source>
        <dbReference type="EMBL" id="RSM75838.1"/>
    </source>
</evidence>
<dbReference type="SUPFAM" id="SSF101898">
    <property type="entry name" value="NHL repeat"/>
    <property type="match status" value="1"/>
</dbReference>
<comment type="caution">
    <text evidence="4">The sequence shown here is derived from an EMBL/GenBank/DDBJ whole genome shotgun (WGS) entry which is preliminary data.</text>
</comment>
<sequence>MIGVKRVLAWGGALTLALALAPVTAAHADPVERCKLNVKNIGELSGLASDGSKMYATNDGGTKLTVSVLSKDCKVERTITNKLDPFDVEDMAIAKDGTIWLSDTGDNSKKRETVALFALKPNGTATLYRLTYPDGQHDAEALLLDQKGVPYLVTKEPFGAAEVYRPEGDLASPGPTKLTKVGSVDIKTTETPGGPTRIPHAIATVLVTGGAVSADGKVVALRTYTDAYLFSAPDGDIAAALKREPVRVPLPNEPQGETIAFEPDGTLLTGSEGVGQPIRTVAGAAGMVSPNPQGGSSPGSSGGAAGDANAAPATSDSGFPSWLAIIIGVIVVLGGLAFLARKGTGSSR</sequence>
<evidence type="ECO:0000313" key="5">
    <source>
        <dbReference type="Proteomes" id="UP000287547"/>
    </source>
</evidence>
<evidence type="ECO:0000256" key="2">
    <source>
        <dbReference type="SAM" id="Phobius"/>
    </source>
</evidence>
<keyword evidence="3" id="KW-0732">Signal</keyword>
<evidence type="ECO:0008006" key="6">
    <source>
        <dbReference type="Google" id="ProtNLM"/>
    </source>
</evidence>
<feature type="compositionally biased region" description="Gly residues" evidence="1">
    <location>
        <begin position="296"/>
        <end position="305"/>
    </location>
</feature>
<proteinExistence type="predicted"/>
<feature type="transmembrane region" description="Helical" evidence="2">
    <location>
        <begin position="319"/>
        <end position="340"/>
    </location>
</feature>
<dbReference type="OrthoDB" id="9801244at2"/>
<keyword evidence="2" id="KW-0472">Membrane</keyword>
<protein>
    <recommendedName>
        <fullName evidence="6">Esterase-like activity of phytase family protein</fullName>
    </recommendedName>
</protein>
<dbReference type="Proteomes" id="UP000287547">
    <property type="component" value="Unassembled WGS sequence"/>
</dbReference>
<dbReference type="EMBL" id="QHKI01000046">
    <property type="protein sequence ID" value="RSM75838.1"/>
    <property type="molecule type" value="Genomic_DNA"/>
</dbReference>
<dbReference type="AlphaFoldDB" id="A0A428YYS0"/>
<feature type="region of interest" description="Disordered" evidence="1">
    <location>
        <begin position="284"/>
        <end position="312"/>
    </location>
</feature>
<keyword evidence="2" id="KW-1133">Transmembrane helix</keyword>
<feature type="signal peptide" evidence="3">
    <location>
        <begin position="1"/>
        <end position="28"/>
    </location>
</feature>
<keyword evidence="2" id="KW-0812">Transmembrane</keyword>
<reference evidence="4 5" key="1">
    <citation type="submission" date="2018-05" db="EMBL/GenBank/DDBJ databases">
        <title>Evolution of GPA BGCs.</title>
        <authorList>
            <person name="Waglechner N."/>
            <person name="Wright G.D."/>
        </authorList>
    </citation>
    <scope>NUCLEOTIDE SEQUENCE [LARGE SCALE GENOMIC DNA]</scope>
    <source>
        <strain evidence="4 5">A82846</strain>
    </source>
</reference>